<dbReference type="EMBL" id="CAJFDI010000005">
    <property type="protein sequence ID" value="CAD5232883.1"/>
    <property type="molecule type" value="Genomic_DNA"/>
</dbReference>
<reference evidence="2" key="2">
    <citation type="submission" date="2020-09" db="EMBL/GenBank/DDBJ databases">
        <authorList>
            <person name="Kikuchi T."/>
        </authorList>
    </citation>
    <scope>NUCLEOTIDE SEQUENCE</scope>
    <source>
        <strain evidence="2">Ka4C1</strain>
    </source>
</reference>
<organism evidence="3 5">
    <name type="scientific">Bursaphelenchus xylophilus</name>
    <name type="common">Pinewood nematode worm</name>
    <name type="synonym">Aphelenchoides xylophilus</name>
    <dbReference type="NCBI Taxonomy" id="6326"/>
    <lineage>
        <taxon>Eukaryota</taxon>
        <taxon>Metazoa</taxon>
        <taxon>Ecdysozoa</taxon>
        <taxon>Nematoda</taxon>
        <taxon>Chromadorea</taxon>
        <taxon>Rhabditida</taxon>
        <taxon>Tylenchina</taxon>
        <taxon>Tylenchomorpha</taxon>
        <taxon>Aphelenchoidea</taxon>
        <taxon>Aphelenchoididae</taxon>
        <taxon>Bursaphelenchus</taxon>
    </lineage>
</organism>
<evidence type="ECO:0000256" key="1">
    <source>
        <dbReference type="SAM" id="SignalP"/>
    </source>
</evidence>
<dbReference type="OrthoDB" id="10361344at2759"/>
<evidence type="ECO:0000313" key="4">
    <source>
        <dbReference type="Proteomes" id="UP000659654"/>
    </source>
</evidence>
<dbReference type="Proteomes" id="UP000582659">
    <property type="component" value="Unassembled WGS sequence"/>
</dbReference>
<dbReference type="Proteomes" id="UP000095284">
    <property type="component" value="Unplaced"/>
</dbReference>
<dbReference type="EMBL" id="CAJFCV020000005">
    <property type="protein sequence ID" value="CAG9125996.1"/>
    <property type="molecule type" value="Genomic_DNA"/>
</dbReference>
<evidence type="ECO:0000313" key="3">
    <source>
        <dbReference type="Proteomes" id="UP000095284"/>
    </source>
</evidence>
<feature type="signal peptide" evidence="1">
    <location>
        <begin position="1"/>
        <end position="20"/>
    </location>
</feature>
<evidence type="ECO:0000313" key="5">
    <source>
        <dbReference type="WBParaSite" id="BXY_1675800.1"/>
    </source>
</evidence>
<gene>
    <name evidence="2" type="ORF">BXYJ_LOCUS12974</name>
</gene>
<protein>
    <submittedName>
        <fullName evidence="2">(pine wood nematode) hypothetical protein</fullName>
    </submittedName>
</protein>
<evidence type="ECO:0000313" key="2">
    <source>
        <dbReference type="EMBL" id="CAD5232883.1"/>
    </source>
</evidence>
<feature type="chain" id="PRO_5036022273" evidence="1">
    <location>
        <begin position="21"/>
        <end position="106"/>
    </location>
</feature>
<dbReference type="WBParaSite" id="BXY_1675800.1">
    <property type="protein sequence ID" value="BXY_1675800.1"/>
    <property type="gene ID" value="BXY_1675800"/>
</dbReference>
<dbReference type="AlphaFoldDB" id="A0A1I7SUN5"/>
<sequence length="106" mass="11581">MSSLLLFCLAFATLLHPSTQQECADGEEVIVPKDIADLKKSCEDGFLKVTACLFDGGEEKGGFDVPVNRQATYGTFTYGCALKDDDIIPYVTSPLGPLSRLVRRVY</sequence>
<accession>A0A1I7SUN5</accession>
<keyword evidence="1" id="KW-0732">Signal</keyword>
<dbReference type="Proteomes" id="UP000659654">
    <property type="component" value="Unassembled WGS sequence"/>
</dbReference>
<proteinExistence type="predicted"/>
<name>A0A1I7SUN5_BURXY</name>
<keyword evidence="4" id="KW-1185">Reference proteome</keyword>
<reference evidence="5" key="1">
    <citation type="submission" date="2016-11" db="UniProtKB">
        <authorList>
            <consortium name="WormBaseParasite"/>
        </authorList>
    </citation>
    <scope>IDENTIFICATION</scope>
</reference>